<dbReference type="EMBL" id="MCFD01000015">
    <property type="protein sequence ID" value="ORX66487.1"/>
    <property type="molecule type" value="Genomic_DNA"/>
</dbReference>
<protein>
    <recommendedName>
        <fullName evidence="3">Glycosyl transferase family 25 domain-containing protein</fullName>
    </recommendedName>
</protein>
<evidence type="ECO:0000313" key="4">
    <source>
        <dbReference type="EMBL" id="ORX66487.1"/>
    </source>
</evidence>
<evidence type="ECO:0000313" key="5">
    <source>
        <dbReference type="Proteomes" id="UP000193922"/>
    </source>
</evidence>
<gene>
    <name evidence="4" type="ORF">DL89DRAFT_270022</name>
</gene>
<dbReference type="STRING" id="61395.A0A1Y1VYZ4"/>
<feature type="region of interest" description="Disordered" evidence="1">
    <location>
        <begin position="37"/>
        <end position="59"/>
    </location>
</feature>
<feature type="domain" description="Glycosyl transferase family 25" evidence="3">
    <location>
        <begin position="71"/>
        <end position="200"/>
    </location>
</feature>
<organism evidence="4 5">
    <name type="scientific">Linderina pennispora</name>
    <dbReference type="NCBI Taxonomy" id="61395"/>
    <lineage>
        <taxon>Eukaryota</taxon>
        <taxon>Fungi</taxon>
        <taxon>Fungi incertae sedis</taxon>
        <taxon>Zoopagomycota</taxon>
        <taxon>Kickxellomycotina</taxon>
        <taxon>Kickxellomycetes</taxon>
        <taxon>Kickxellales</taxon>
        <taxon>Kickxellaceae</taxon>
        <taxon>Linderina</taxon>
    </lineage>
</organism>
<keyword evidence="2" id="KW-0732">Signal</keyword>
<reference evidence="4 5" key="1">
    <citation type="submission" date="2016-07" db="EMBL/GenBank/DDBJ databases">
        <title>Pervasive Adenine N6-methylation of Active Genes in Fungi.</title>
        <authorList>
            <consortium name="DOE Joint Genome Institute"/>
            <person name="Mondo S.J."/>
            <person name="Dannebaum R.O."/>
            <person name="Kuo R.C."/>
            <person name="Labutti K."/>
            <person name="Haridas S."/>
            <person name="Kuo A."/>
            <person name="Salamov A."/>
            <person name="Ahrendt S.R."/>
            <person name="Lipzen A."/>
            <person name="Sullivan W."/>
            <person name="Andreopoulos W.B."/>
            <person name="Clum A."/>
            <person name="Lindquist E."/>
            <person name="Daum C."/>
            <person name="Ramamoorthy G.K."/>
            <person name="Gryganskyi A."/>
            <person name="Culley D."/>
            <person name="Magnuson J.K."/>
            <person name="James T.Y."/>
            <person name="O'Malley M.A."/>
            <person name="Stajich J.E."/>
            <person name="Spatafora J.W."/>
            <person name="Visel A."/>
            <person name="Grigoriev I.V."/>
        </authorList>
    </citation>
    <scope>NUCLEOTIDE SEQUENCE [LARGE SCALE GENOMIC DNA]</scope>
    <source>
        <strain evidence="4 5">ATCC 12442</strain>
    </source>
</reference>
<dbReference type="GeneID" id="63805183"/>
<comment type="caution">
    <text evidence="4">The sequence shown here is derived from an EMBL/GenBank/DDBJ whole genome shotgun (WGS) entry which is preliminary data.</text>
</comment>
<dbReference type="Proteomes" id="UP000193922">
    <property type="component" value="Unassembled WGS sequence"/>
</dbReference>
<evidence type="ECO:0000256" key="2">
    <source>
        <dbReference type="SAM" id="SignalP"/>
    </source>
</evidence>
<accession>A0A1Y1VYZ4</accession>
<proteinExistence type="predicted"/>
<evidence type="ECO:0000259" key="3">
    <source>
        <dbReference type="Pfam" id="PF01755"/>
    </source>
</evidence>
<dbReference type="AlphaFoldDB" id="A0A1Y1VYZ4"/>
<feature type="chain" id="PRO_5013231520" description="Glycosyl transferase family 25 domain-containing protein" evidence="2">
    <location>
        <begin position="19"/>
        <end position="298"/>
    </location>
</feature>
<dbReference type="RefSeq" id="XP_040740475.1">
    <property type="nucleotide sequence ID" value="XM_040888535.1"/>
</dbReference>
<evidence type="ECO:0000256" key="1">
    <source>
        <dbReference type="SAM" id="MobiDB-lite"/>
    </source>
</evidence>
<keyword evidence="5" id="KW-1185">Reference proteome</keyword>
<feature type="non-terminal residue" evidence="4">
    <location>
        <position position="1"/>
    </location>
</feature>
<name>A0A1Y1VYZ4_9FUNG</name>
<dbReference type="Pfam" id="PF01755">
    <property type="entry name" value="Glyco_transf_25"/>
    <property type="match status" value="1"/>
</dbReference>
<dbReference type="InterPro" id="IPR002654">
    <property type="entry name" value="Glyco_trans_25"/>
</dbReference>
<dbReference type="OrthoDB" id="47375at2759"/>
<dbReference type="CDD" id="cd06532">
    <property type="entry name" value="Glyco_transf_25"/>
    <property type="match status" value="1"/>
</dbReference>
<sequence length="298" mass="34235">RHLIVAGLVILALYLVHNTVQDAVKFRAEAEQRLHTAHTKPAPGELGGEMPKDQPAPATGRKLGFEHIYIRKKTMARLMRYMDIDFEFFRATNKTEIDHPERRVFGPGDEKWPQVPPQHHIRSLELACMRSHMNALNDAVIHNYKTALLLEDDIDMESDIKQRLGELLPAMPGKWDVLYIGHCTREAFDKTEYHPHLFRARRPSCTHAYAVTFEGAKRLLTLLQEQWPNPKGPYDVTLIDLIRGKKIEALSVEPPYIIQVRDNVAPGDVAPDTKIPKQWLDHSALYELGLRPYVYELD</sequence>
<feature type="signal peptide" evidence="2">
    <location>
        <begin position="1"/>
        <end position="18"/>
    </location>
</feature>